<gene>
    <name evidence="1" type="ordered locus">SCAB_60581</name>
</gene>
<reference evidence="1 2" key="1">
    <citation type="journal article" date="2010" name="Mol. Plant Microbe Interact.">
        <title>Streptomyces scabies 87-22 contains a coronafacic acid-like biosynthetic cluster that contributes to plant-microbe interactions.</title>
        <authorList>
            <person name="Bignell D.R."/>
            <person name="Seipke R.F."/>
            <person name="Huguet-Tapia J.C."/>
            <person name="Chambers A.H."/>
            <person name="Parry R.J."/>
            <person name="Loria R."/>
        </authorList>
    </citation>
    <scope>NUCLEOTIDE SEQUENCE [LARGE SCALE GENOMIC DNA]</scope>
    <source>
        <strain evidence="1 2">87.22</strain>
    </source>
</reference>
<dbReference type="STRING" id="680198.SCAB_60581"/>
<evidence type="ECO:0000313" key="2">
    <source>
        <dbReference type="Proteomes" id="UP000001444"/>
    </source>
</evidence>
<dbReference type="Proteomes" id="UP000001444">
    <property type="component" value="Chromosome"/>
</dbReference>
<keyword evidence="2" id="KW-1185">Reference proteome</keyword>
<dbReference type="AlphaFoldDB" id="C9Z8Y8"/>
<organism evidence="1 2">
    <name type="scientific">Streptomyces scabiei (strain 87.22)</name>
    <dbReference type="NCBI Taxonomy" id="680198"/>
    <lineage>
        <taxon>Bacteria</taxon>
        <taxon>Bacillati</taxon>
        <taxon>Actinomycetota</taxon>
        <taxon>Actinomycetes</taxon>
        <taxon>Kitasatosporales</taxon>
        <taxon>Streptomycetaceae</taxon>
        <taxon>Streptomyces</taxon>
    </lineage>
</organism>
<sequence length="141" mass="15757">MAMATLHIARRTTPHQPPTALRTWWTALQLRHSHRARTAYFTRLHDALPVDAPDRHALDAPAIEDAFARLAIDHPQAVTPADGGTPAHDADREALLIAVCDRWFREVYPAPDHLWSMDTIDAHIRFLADIRACFNPGGDSA</sequence>
<dbReference type="EMBL" id="FN554889">
    <property type="protein sequence ID" value="CBG73077.1"/>
    <property type="molecule type" value="Genomic_DNA"/>
</dbReference>
<dbReference type="KEGG" id="scb:SCAB_60581"/>
<proteinExistence type="predicted"/>
<protein>
    <submittedName>
        <fullName evidence="1">Uncharacterized protein</fullName>
    </submittedName>
</protein>
<dbReference type="HOGENOM" id="CLU_1824283_0_0_11"/>
<name>C9Z8Y8_STRSW</name>
<accession>C9Z8Y8</accession>
<evidence type="ECO:0000313" key="1">
    <source>
        <dbReference type="EMBL" id="CBG73077.1"/>
    </source>
</evidence>